<dbReference type="Gene3D" id="1.20.58.460">
    <property type="entry name" value="Hyaluronidase post-catalytic domain-like"/>
    <property type="match status" value="1"/>
</dbReference>
<feature type="region of interest" description="Disordered" evidence="4">
    <location>
        <begin position="937"/>
        <end position="966"/>
    </location>
</feature>
<organism evidence="7 8">
    <name type="scientific">Kitasatospora viridis</name>
    <dbReference type="NCBI Taxonomy" id="281105"/>
    <lineage>
        <taxon>Bacteria</taxon>
        <taxon>Bacillati</taxon>
        <taxon>Actinomycetota</taxon>
        <taxon>Actinomycetes</taxon>
        <taxon>Kitasatosporales</taxon>
        <taxon>Streptomycetaceae</taxon>
        <taxon>Kitasatospora</taxon>
    </lineage>
</organism>
<dbReference type="SUPFAM" id="SSF55545">
    <property type="entry name" value="beta-N-acetylhexosaminidase-like domain"/>
    <property type="match status" value="1"/>
</dbReference>
<feature type="compositionally biased region" description="Pro residues" evidence="4">
    <location>
        <begin position="1327"/>
        <end position="1341"/>
    </location>
</feature>
<dbReference type="InterPro" id="IPR029018">
    <property type="entry name" value="Hex-like_dom2"/>
</dbReference>
<keyword evidence="1 3" id="KW-0378">Hydrolase</keyword>
<feature type="compositionally biased region" description="Pro residues" evidence="4">
    <location>
        <begin position="1354"/>
        <end position="1365"/>
    </location>
</feature>
<dbReference type="PANTHER" id="PTHR13170:SF16">
    <property type="entry name" value="PROTEIN O-GLCNACASE"/>
    <property type="match status" value="1"/>
</dbReference>
<evidence type="ECO:0000256" key="4">
    <source>
        <dbReference type="SAM" id="MobiDB-lite"/>
    </source>
</evidence>
<feature type="active site" description="Proton donor" evidence="3">
    <location>
        <position position="436"/>
    </location>
</feature>
<protein>
    <submittedName>
        <fullName evidence="7">Hyaluronoglucosaminidase</fullName>
    </submittedName>
</protein>
<dbReference type="InterPro" id="IPR011496">
    <property type="entry name" value="O-GlcNAcase_cat"/>
</dbReference>
<dbReference type="Pfam" id="PF21774">
    <property type="entry name" value="NagJ_C"/>
    <property type="match status" value="1"/>
</dbReference>
<dbReference type="InterPro" id="IPR051822">
    <property type="entry name" value="Glycosyl_Hydrolase_84"/>
</dbReference>
<dbReference type="Pfam" id="PF02838">
    <property type="entry name" value="Glyco_hydro_20b"/>
    <property type="match status" value="1"/>
</dbReference>
<gene>
    <name evidence="7" type="ORF">FHX73_111257</name>
</gene>
<evidence type="ECO:0000256" key="1">
    <source>
        <dbReference type="ARBA" id="ARBA00022801"/>
    </source>
</evidence>
<dbReference type="Pfam" id="PF00754">
    <property type="entry name" value="F5_F8_type_C"/>
    <property type="match status" value="1"/>
</dbReference>
<dbReference type="InterPro" id="IPR000421">
    <property type="entry name" value="FA58C"/>
</dbReference>
<dbReference type="Gene3D" id="3.30.379.10">
    <property type="entry name" value="Chitobiase/beta-hexosaminidase domain 2-like"/>
    <property type="match status" value="1"/>
</dbReference>
<feature type="region of interest" description="Disordered" evidence="4">
    <location>
        <begin position="1178"/>
        <end position="1217"/>
    </location>
</feature>
<feature type="compositionally biased region" description="Low complexity" evidence="4">
    <location>
        <begin position="945"/>
        <end position="958"/>
    </location>
</feature>
<dbReference type="SUPFAM" id="SSF49785">
    <property type="entry name" value="Galactose-binding domain-like"/>
    <property type="match status" value="2"/>
</dbReference>
<evidence type="ECO:0000256" key="3">
    <source>
        <dbReference type="PROSITE-ProRule" id="PRU01353"/>
    </source>
</evidence>
<keyword evidence="2 3" id="KW-0326">Glycosidase</keyword>
<dbReference type="InterPro" id="IPR015882">
    <property type="entry name" value="HEX_bac_N"/>
</dbReference>
<feature type="domain" description="GH84" evidence="6">
    <location>
        <begin position="321"/>
        <end position="601"/>
    </location>
</feature>
<evidence type="ECO:0000259" key="5">
    <source>
        <dbReference type="PROSITE" id="PS50022"/>
    </source>
</evidence>
<feature type="compositionally biased region" description="Low complexity" evidence="4">
    <location>
        <begin position="1342"/>
        <end position="1353"/>
    </location>
</feature>
<dbReference type="PROSITE" id="PS52009">
    <property type="entry name" value="GH84"/>
    <property type="match status" value="1"/>
</dbReference>
<accession>A0A561UDP2</accession>
<sequence>MQTRVSAAAGRRLRQQLEASPALREVLHHPAVEVTRRATARTARLVAPRAADRLIADLKGTEPLLDEVRAERLGAPEPTGPTVSGTGSATALSPRRAGLRMAATLSAAAVIGSLVATVPTAAVAAPAPAASAEQLPPGARTPLGSLTDPQIYPRPQRLRAGGKPVTVPAEVTLVIGANPDAAALDAVRQVLLEAGATSIVTPENPTPAPGALLVYVGAPGPGGRPDPVAAKPLQALGADSPAGLPDGGYVLATGQLPVAGGSYGAVVLSGVDATGAFYAAQSLRQLLSTVPAGAGQAVAGQAAAGYGFPGVTVRDWPSGAPVRGTAESFYGTPWSSEQRLAMLDFLGRTKQNFFLYSPGDDPYRQEQWRTPYPDDQLADLRALADRAADNHVTLGYAVAPSQNFCFSSAGDVDALVAKLDALRQLGFGAFQLQFDDVSYDEWHCSADRSTFGKGPAAAAKAQARLAAAVQTRLIDAHPELAALSVVPTEFHQQGATPYRTALAAALPKSVQVAWSGVGVIPGSITAAQTTQTGALFGHPLVTMDNYPVNDSTPDRLYLGPYTGRDPEVAARSAVLLTAGMRQAAASEPALATAADYAWNPTGYQSDASWQHALRDLAAEAAPQGAADAGPALAAISALAGNSTSSPLSSTESGYLTPLIAAFWAALQPSGGSPDLTKLQQAADPLRAAFATMAGAPDALRGTDSGAGAGIGGSTLLAETGPWLNRLSTYGRAGETALDMLLAQHKGDGPAAWQARVTLRQLRDQLAAAGPVTVGAGVLGPFLDRALQAADSWSGVSAGAVSPTTTMGSANGHGPTLMTDASPDTFYWSSAPPQPGDSIGVDLGDGRPVGSVTVVMGGSDGAALPGSDEAAAADDILDDGVLEYSTGTGGWQQLAVVHQQRTVTAQLPAGAVVRAIRLRATKTQQTAVAVRDFKVSAPDAGKPEVSGGPAPAPGSSAGSVLDGDPDTAYRAAAAPTAQDAPMTVELGSVRPLDRLTVLTDPTVHATATVELRRPDGSWAQLGTLHPGYNELPAGGQPTGAVRLTWQPGGDAPVVNQIVPWYADTPVARFSLTDPQLDVVAGAAAPAATQAVVDAVRPDGATGEVRAAAPAGVAGIAVSPAPAQGQPGSPVSVPRGGRAGVAVQVSAAAGTPSGVYQVPVDYVSGQVTLHQVLQVHVVPPTGGPDLAPTATASSSGDESPKFPASAVNDGDPTTRWSSQPADNAWVQLKLPQATHLGEAVLHWQAAYAASYQLQTSTDGVTWTTVATVANGHGGTETVRFDAPGAVYLRMQGVSRATKYGYSLYGIELYAATDPTPAVPVPPGVPPVGVPVPTPTPSGIPGPLPSASAPAAGPGQSPAPAPSGPAPAPTGGVPAPSAAPSPSRSGAAPAAGQ</sequence>
<dbReference type="RefSeq" id="WP_281292652.1">
    <property type="nucleotide sequence ID" value="NZ_BAAAMZ010000008.1"/>
</dbReference>
<feature type="region of interest" description="Disordered" evidence="4">
    <location>
        <begin position="128"/>
        <end position="160"/>
    </location>
</feature>
<reference evidence="7 8" key="1">
    <citation type="submission" date="2019-06" db="EMBL/GenBank/DDBJ databases">
        <title>Sequencing the genomes of 1000 actinobacteria strains.</title>
        <authorList>
            <person name="Klenk H.-P."/>
        </authorList>
    </citation>
    <scope>NUCLEOTIDE SEQUENCE [LARGE SCALE GENOMIC DNA]</scope>
    <source>
        <strain evidence="7 8">DSM 44826</strain>
    </source>
</reference>
<dbReference type="Proteomes" id="UP000317940">
    <property type="component" value="Unassembled WGS sequence"/>
</dbReference>
<dbReference type="PANTHER" id="PTHR13170">
    <property type="entry name" value="O-GLCNACASE"/>
    <property type="match status" value="1"/>
</dbReference>
<dbReference type="GO" id="GO:0015929">
    <property type="term" value="F:hexosaminidase activity"/>
    <property type="evidence" value="ECO:0007669"/>
    <property type="project" value="UniProtKB-ARBA"/>
</dbReference>
<dbReference type="Gene3D" id="3.20.20.80">
    <property type="entry name" value="Glycosidases"/>
    <property type="match status" value="1"/>
</dbReference>
<dbReference type="PROSITE" id="PS50022">
    <property type="entry name" value="FA58C_3"/>
    <property type="match status" value="1"/>
</dbReference>
<dbReference type="InterPro" id="IPR017853">
    <property type="entry name" value="GH"/>
</dbReference>
<keyword evidence="8" id="KW-1185">Reference proteome</keyword>
<dbReference type="SUPFAM" id="SSF140657">
    <property type="entry name" value="Hyaluronidase post-catalytic domain-like"/>
    <property type="match status" value="1"/>
</dbReference>
<dbReference type="GO" id="GO:0005975">
    <property type="term" value="P:carbohydrate metabolic process"/>
    <property type="evidence" value="ECO:0007669"/>
    <property type="project" value="UniProtKB-ARBA"/>
</dbReference>
<evidence type="ECO:0000313" key="7">
    <source>
        <dbReference type="EMBL" id="TWF97477.1"/>
    </source>
</evidence>
<dbReference type="SUPFAM" id="SSF51445">
    <property type="entry name" value="(Trans)glycosidases"/>
    <property type="match status" value="1"/>
</dbReference>
<evidence type="ECO:0000259" key="6">
    <source>
        <dbReference type="PROSITE" id="PS52009"/>
    </source>
</evidence>
<feature type="compositionally biased region" description="Low complexity" evidence="4">
    <location>
        <begin position="1366"/>
        <end position="1390"/>
    </location>
</feature>
<dbReference type="GO" id="GO:1901135">
    <property type="term" value="P:carbohydrate derivative metabolic process"/>
    <property type="evidence" value="ECO:0007669"/>
    <property type="project" value="UniProtKB-ARBA"/>
</dbReference>
<dbReference type="Pfam" id="PF07555">
    <property type="entry name" value="NAGidase"/>
    <property type="match status" value="1"/>
</dbReference>
<evidence type="ECO:0000313" key="8">
    <source>
        <dbReference type="Proteomes" id="UP000317940"/>
    </source>
</evidence>
<dbReference type="InterPro" id="IPR049019">
    <property type="entry name" value="NagJ-like_helical"/>
</dbReference>
<dbReference type="Gene3D" id="2.60.120.260">
    <property type="entry name" value="Galactose-binding domain-like"/>
    <property type="match status" value="2"/>
</dbReference>
<feature type="domain" description="F5/8 type C" evidence="5">
    <location>
        <begin position="1175"/>
        <end position="1309"/>
    </location>
</feature>
<proteinExistence type="inferred from homology"/>
<evidence type="ECO:0000256" key="2">
    <source>
        <dbReference type="ARBA" id="ARBA00023295"/>
    </source>
</evidence>
<comment type="caution">
    <text evidence="7">The sequence shown here is derived from an EMBL/GenBank/DDBJ whole genome shotgun (WGS) entry which is preliminary data.</text>
</comment>
<name>A0A561UDP2_9ACTN</name>
<feature type="region of interest" description="Disordered" evidence="4">
    <location>
        <begin position="805"/>
        <end position="839"/>
    </location>
</feature>
<comment type="similarity">
    <text evidence="3">Belongs to the glycosyl hydrolase 84 family.</text>
</comment>
<feature type="region of interest" description="Disordered" evidence="4">
    <location>
        <begin position="1327"/>
        <end position="1390"/>
    </location>
</feature>
<dbReference type="InterPro" id="IPR008979">
    <property type="entry name" value="Galactose-bd-like_sf"/>
</dbReference>
<dbReference type="EMBL" id="VIWT01000001">
    <property type="protein sequence ID" value="TWF97477.1"/>
    <property type="molecule type" value="Genomic_DNA"/>
</dbReference>